<sequence length="72" mass="8297">MRFNRIITRRKKKASQDLPFERTFKDGESYQRYHEVLVNNANKTAQLLRGNHGGGFPCPDDICEGSQLSENL</sequence>
<proteinExistence type="predicted"/>
<reference evidence="1 2" key="1">
    <citation type="journal article" date="2013" name="Genome Announc.">
        <title>Draft Genome Sequence of Desulfotignum phosphitoxidans DSM 13687 Strain FiPS-3.</title>
        <authorList>
            <person name="Poehlein A."/>
            <person name="Daniel R."/>
            <person name="Simeonova D.D."/>
        </authorList>
    </citation>
    <scope>NUCLEOTIDE SEQUENCE [LARGE SCALE GENOMIC DNA]</scope>
    <source>
        <strain evidence="1 2">DSM 13687</strain>
    </source>
</reference>
<comment type="caution">
    <text evidence="1">The sequence shown here is derived from an EMBL/GenBank/DDBJ whole genome shotgun (WGS) entry which is preliminary data.</text>
</comment>
<dbReference type="AlphaFoldDB" id="S0FX08"/>
<name>S0FX08_9BACT</name>
<evidence type="ECO:0000313" key="2">
    <source>
        <dbReference type="Proteomes" id="UP000014216"/>
    </source>
</evidence>
<keyword evidence="2" id="KW-1185">Reference proteome</keyword>
<organism evidence="1 2">
    <name type="scientific">Desulfotignum phosphitoxidans DSM 13687</name>
    <dbReference type="NCBI Taxonomy" id="1286635"/>
    <lineage>
        <taxon>Bacteria</taxon>
        <taxon>Pseudomonadati</taxon>
        <taxon>Thermodesulfobacteriota</taxon>
        <taxon>Desulfobacteria</taxon>
        <taxon>Desulfobacterales</taxon>
        <taxon>Desulfobacteraceae</taxon>
        <taxon>Desulfotignum</taxon>
    </lineage>
</organism>
<dbReference type="RefSeq" id="WP_006968368.1">
    <property type="nucleotide sequence ID" value="NZ_APJX01000013.1"/>
</dbReference>
<evidence type="ECO:0000313" key="1">
    <source>
        <dbReference type="EMBL" id="EMS77674.1"/>
    </source>
</evidence>
<accession>S0FX08</accession>
<protein>
    <submittedName>
        <fullName evidence="1">Uncharacterized protein</fullName>
    </submittedName>
</protein>
<dbReference type="EMBL" id="APJX01000013">
    <property type="protein sequence ID" value="EMS77674.1"/>
    <property type="molecule type" value="Genomic_DNA"/>
</dbReference>
<gene>
    <name evidence="1" type="ORF">Dpo_13c00720</name>
</gene>
<dbReference type="Proteomes" id="UP000014216">
    <property type="component" value="Unassembled WGS sequence"/>
</dbReference>